<dbReference type="InterPro" id="IPR039470">
    <property type="entry name" value="Nuc_deoxyri_tr2"/>
</dbReference>
<sequence length="440" mass="50355">MLFRRNHLCIDPKLLFDYIFLGGSCGATTWRKDFVIPYLKSAGISYFNPQRATWTEDMIKIEERAKNNSRLLLFVVDSSQPSLISLVEIAFLAARNAPLIVVLPTESELAVGPIKDPKHDRLNSFDFLRNALRRHNIPVYRQIADALKIVSDRICAHRLRNPRSQPQSFLSRCVTCIKSCICHFMACLLVLPLYNRQPKESSEFLPSTSTERCQALTLLLFSLFAQMSFYYASQLIFTDSSVFLHQCIYWCGVEGLLSCTVSSIFECLRSQDSTLDCLQTKLPVRRKPSCRNTFDVYLIGCGTDYNWMRYNVIPQLNQNKVTYYDSFLQDFDQRVSMIKSCTIVLVVIASVDNIFSGIVELAYYTGSGSRTIGCFFVDIPVLSDEVLAPLNDYYRRGIMYLKDMAQEFGDLLLVQNLKFALDQTIFEILNISDDMSDQET</sequence>
<dbReference type="Proteomes" id="UP000887565">
    <property type="component" value="Unplaced"/>
</dbReference>
<evidence type="ECO:0000313" key="2">
    <source>
        <dbReference type="WBParaSite" id="nRc.2.0.1.t22858-RA"/>
    </source>
</evidence>
<name>A0A915J8Q6_ROMCU</name>
<dbReference type="AlphaFoldDB" id="A0A915J8Q6"/>
<dbReference type="PANTHER" id="PTHR36300:SF1">
    <property type="entry name" value="RAW, ISOFORM A"/>
    <property type="match status" value="1"/>
</dbReference>
<proteinExistence type="predicted"/>
<accession>A0A915J8Q6</accession>
<protein>
    <submittedName>
        <fullName evidence="2">Uncharacterized protein</fullName>
    </submittedName>
</protein>
<dbReference type="GO" id="GO:0005886">
    <property type="term" value="C:plasma membrane"/>
    <property type="evidence" value="ECO:0007669"/>
    <property type="project" value="TreeGrafter"/>
</dbReference>
<dbReference type="Pfam" id="PF15891">
    <property type="entry name" value="Nuc_deoxyri_tr2"/>
    <property type="match status" value="1"/>
</dbReference>
<organism evidence="1 2">
    <name type="scientific">Romanomermis culicivorax</name>
    <name type="common">Nematode worm</name>
    <dbReference type="NCBI Taxonomy" id="13658"/>
    <lineage>
        <taxon>Eukaryota</taxon>
        <taxon>Metazoa</taxon>
        <taxon>Ecdysozoa</taxon>
        <taxon>Nematoda</taxon>
        <taxon>Enoplea</taxon>
        <taxon>Dorylaimia</taxon>
        <taxon>Mermithida</taxon>
        <taxon>Mermithoidea</taxon>
        <taxon>Mermithidae</taxon>
        <taxon>Romanomermis</taxon>
    </lineage>
</organism>
<dbReference type="Gene3D" id="3.40.50.450">
    <property type="match status" value="1"/>
</dbReference>
<reference evidence="2" key="1">
    <citation type="submission" date="2022-11" db="UniProtKB">
        <authorList>
            <consortium name="WormBaseParasite"/>
        </authorList>
    </citation>
    <scope>IDENTIFICATION</scope>
</reference>
<evidence type="ECO:0000313" key="1">
    <source>
        <dbReference type="Proteomes" id="UP000887565"/>
    </source>
</evidence>
<keyword evidence="1" id="KW-1185">Reference proteome</keyword>
<dbReference type="PANTHER" id="PTHR36300">
    <property type="entry name" value="RAW, ISOFORM A"/>
    <property type="match status" value="1"/>
</dbReference>
<dbReference type="WBParaSite" id="nRc.2.0.1.t22858-RA">
    <property type="protein sequence ID" value="nRc.2.0.1.t22858-RA"/>
    <property type="gene ID" value="nRc.2.0.1.g22858"/>
</dbReference>